<evidence type="ECO:0000313" key="3">
    <source>
        <dbReference type="Proteomes" id="UP000231019"/>
    </source>
</evidence>
<protein>
    <submittedName>
        <fullName evidence="2">Uncharacterized protein</fullName>
    </submittedName>
</protein>
<sequence length="107" mass="12378">MNCPRCQAAELQNKSRNGQIFLVCPRCQLIKVDLRAHRGEALISLENQPKLSLGKLTRANQSFQRTQLETQVQADHRLASARHDFQRQAMNPPLQEREPSFEEFHLN</sequence>
<organism evidence="2 3">
    <name type="scientific">bacterium (Candidatus Blackallbacteria) CG17_big_fil_post_rev_8_21_14_2_50_48_46</name>
    <dbReference type="NCBI Taxonomy" id="2014261"/>
    <lineage>
        <taxon>Bacteria</taxon>
        <taxon>Candidatus Blackallbacteria</taxon>
    </lineage>
</organism>
<gene>
    <name evidence="2" type="ORF">COW36_12230</name>
</gene>
<reference evidence="2 3" key="1">
    <citation type="submission" date="2017-09" db="EMBL/GenBank/DDBJ databases">
        <title>Depth-based differentiation of microbial function through sediment-hosted aquifers and enrichment of novel symbionts in the deep terrestrial subsurface.</title>
        <authorList>
            <person name="Probst A.J."/>
            <person name="Ladd B."/>
            <person name="Jarett J.K."/>
            <person name="Geller-Mcgrath D.E."/>
            <person name="Sieber C.M."/>
            <person name="Emerson J.B."/>
            <person name="Anantharaman K."/>
            <person name="Thomas B.C."/>
            <person name="Malmstrom R."/>
            <person name="Stieglmeier M."/>
            <person name="Klingl A."/>
            <person name="Woyke T."/>
            <person name="Ryan C.M."/>
            <person name="Banfield J.F."/>
        </authorList>
    </citation>
    <scope>NUCLEOTIDE SEQUENCE [LARGE SCALE GENOMIC DNA]</scope>
    <source>
        <strain evidence="2">CG17_big_fil_post_rev_8_21_14_2_50_48_46</strain>
    </source>
</reference>
<evidence type="ECO:0000313" key="2">
    <source>
        <dbReference type="EMBL" id="PIW16527.1"/>
    </source>
</evidence>
<comment type="caution">
    <text evidence="2">The sequence shown here is derived from an EMBL/GenBank/DDBJ whole genome shotgun (WGS) entry which is preliminary data.</text>
</comment>
<name>A0A2M7G3X4_9BACT</name>
<feature type="compositionally biased region" description="Basic and acidic residues" evidence="1">
    <location>
        <begin position="95"/>
        <end position="107"/>
    </location>
</feature>
<accession>A0A2M7G3X4</accession>
<feature type="region of interest" description="Disordered" evidence="1">
    <location>
        <begin position="82"/>
        <end position="107"/>
    </location>
</feature>
<proteinExistence type="predicted"/>
<evidence type="ECO:0000256" key="1">
    <source>
        <dbReference type="SAM" id="MobiDB-lite"/>
    </source>
</evidence>
<dbReference type="Proteomes" id="UP000231019">
    <property type="component" value="Unassembled WGS sequence"/>
</dbReference>
<dbReference type="AlphaFoldDB" id="A0A2M7G3X4"/>
<dbReference type="EMBL" id="PFFQ01000037">
    <property type="protein sequence ID" value="PIW16527.1"/>
    <property type="molecule type" value="Genomic_DNA"/>
</dbReference>